<evidence type="ECO:0000313" key="2">
    <source>
        <dbReference type="EMBL" id="RSM49526.1"/>
    </source>
</evidence>
<feature type="region of interest" description="Disordered" evidence="1">
    <location>
        <begin position="1"/>
        <end position="24"/>
    </location>
</feature>
<name>A0A428X2I5_AMYBA</name>
<proteinExistence type="predicted"/>
<evidence type="ECO:0000256" key="1">
    <source>
        <dbReference type="SAM" id="MobiDB-lite"/>
    </source>
</evidence>
<gene>
    <name evidence="2" type="ORF">DMA12_03620</name>
</gene>
<comment type="caution">
    <text evidence="2">The sequence shown here is derived from an EMBL/GenBank/DDBJ whole genome shotgun (WGS) entry which is preliminary data.</text>
</comment>
<dbReference type="Proteomes" id="UP000286716">
    <property type="component" value="Unassembled WGS sequence"/>
</dbReference>
<accession>A0A428X2I5</accession>
<protein>
    <submittedName>
        <fullName evidence="2">Uncharacterized protein</fullName>
    </submittedName>
</protein>
<reference evidence="2 3" key="1">
    <citation type="submission" date="2018-05" db="EMBL/GenBank/DDBJ databases">
        <title>Evolution of GPA BGCs.</title>
        <authorList>
            <person name="Waglechner N."/>
            <person name="Wright G.D."/>
        </authorList>
    </citation>
    <scope>NUCLEOTIDE SEQUENCE [LARGE SCALE GENOMIC DNA]</scope>
    <source>
        <strain evidence="2 3">DSM 5908</strain>
    </source>
</reference>
<evidence type="ECO:0000313" key="3">
    <source>
        <dbReference type="Proteomes" id="UP000286716"/>
    </source>
</evidence>
<dbReference type="AlphaFoldDB" id="A0A428X2I5"/>
<sequence length="49" mass="5209">MTEDSAPRIHLAGSRGVQIGDGNTMHVHPRIAWGSMWPDSGADGGVHRS</sequence>
<organism evidence="2 3">
    <name type="scientific">Amycolatopsis balhimycina DSM 5908</name>
    <dbReference type="NCBI Taxonomy" id="1081091"/>
    <lineage>
        <taxon>Bacteria</taxon>
        <taxon>Bacillati</taxon>
        <taxon>Actinomycetota</taxon>
        <taxon>Actinomycetes</taxon>
        <taxon>Pseudonocardiales</taxon>
        <taxon>Pseudonocardiaceae</taxon>
        <taxon>Amycolatopsis</taxon>
    </lineage>
</organism>
<keyword evidence="3" id="KW-1185">Reference proteome</keyword>
<dbReference type="EMBL" id="QHHU01000003">
    <property type="protein sequence ID" value="RSM49526.1"/>
    <property type="molecule type" value="Genomic_DNA"/>
</dbReference>
<dbReference type="RefSeq" id="WP_020641009.1">
    <property type="nucleotide sequence ID" value="NZ_QHHU01000003.1"/>
</dbReference>